<evidence type="ECO:0000256" key="1">
    <source>
        <dbReference type="SAM" id="SignalP"/>
    </source>
</evidence>
<feature type="signal peptide" evidence="1">
    <location>
        <begin position="1"/>
        <end position="22"/>
    </location>
</feature>
<evidence type="ECO:0008006" key="4">
    <source>
        <dbReference type="Google" id="ProtNLM"/>
    </source>
</evidence>
<name>A0A238XJ03_9FLAO</name>
<dbReference type="Proteomes" id="UP000198384">
    <property type="component" value="Unassembled WGS sequence"/>
</dbReference>
<keyword evidence="3" id="KW-1185">Reference proteome</keyword>
<feature type="chain" id="PRO_5013031631" description="CarboxypepD_reg-like domain-containing protein" evidence="1">
    <location>
        <begin position="23"/>
        <end position="500"/>
    </location>
</feature>
<keyword evidence="1" id="KW-0732">Signal</keyword>
<dbReference type="EMBL" id="FZNT01000006">
    <property type="protein sequence ID" value="SNR58976.1"/>
    <property type="molecule type" value="Genomic_DNA"/>
</dbReference>
<organism evidence="2 3">
    <name type="scientific">Lutibacter agarilyticus</name>
    <dbReference type="NCBI Taxonomy" id="1109740"/>
    <lineage>
        <taxon>Bacteria</taxon>
        <taxon>Pseudomonadati</taxon>
        <taxon>Bacteroidota</taxon>
        <taxon>Flavobacteriia</taxon>
        <taxon>Flavobacteriales</taxon>
        <taxon>Flavobacteriaceae</taxon>
        <taxon>Lutibacter</taxon>
    </lineage>
</organism>
<sequence>MKTFSYLAILTLIFCCIFNSNAQNYQATLKDTISNEIIPYASISYAPNKGIISNEEGNFSLDLSKINQDSIYISSVGYLKKGFAINSLKDSILYLKEEVENLDLVYLSKNNYSAKEIMELVEEHIDSNYQNVLSNQKIFYRQSYITTVNKLTMDMKESSIPEINKKLIDSINGLIPRKSDYYQETLGNYYTDLENQKLIISKAAELYDKDVNLSMEGLSKKLEEILNKNVKRNSYLKIKSGIFGSKVQVDSIIAENKESKEIEEKLKAKDSAALAEKSKRKLFYIKSSIKNLYESLFYAEDPTFNLIDKLNKYEYTIKGYSIVNNEPCYIINFEPKGSKEYKGTLFVNVNDFAIVQMDYKNIKNLKDFSLLGLSYSSNLYQSKVFFKKENNNYFPYFVQLDKGMDFGIKRPLTIIEKNKHVKGRKKQNEVALKIEAKINSFERFEYLVYETNAIDKAEFETITENKDFQPTHLAKYDANFWAEETIIEPNKAIQSFSIKE</sequence>
<reference evidence="2 3" key="1">
    <citation type="submission" date="2017-06" db="EMBL/GenBank/DDBJ databases">
        <authorList>
            <person name="Kim H.J."/>
            <person name="Triplett B.A."/>
        </authorList>
    </citation>
    <scope>NUCLEOTIDE SEQUENCE [LARGE SCALE GENOMIC DNA]</scope>
    <source>
        <strain evidence="2 3">DSM 29150</strain>
    </source>
</reference>
<evidence type="ECO:0000313" key="3">
    <source>
        <dbReference type="Proteomes" id="UP000198384"/>
    </source>
</evidence>
<dbReference type="RefSeq" id="WP_089381863.1">
    <property type="nucleotide sequence ID" value="NZ_FZNT01000006.1"/>
</dbReference>
<evidence type="ECO:0000313" key="2">
    <source>
        <dbReference type="EMBL" id="SNR58976.1"/>
    </source>
</evidence>
<dbReference type="AlphaFoldDB" id="A0A238XJ03"/>
<protein>
    <recommendedName>
        <fullName evidence="4">CarboxypepD_reg-like domain-containing protein</fullName>
    </recommendedName>
</protein>
<dbReference type="OrthoDB" id="1433475at2"/>
<proteinExistence type="predicted"/>
<accession>A0A238XJ03</accession>
<gene>
    <name evidence="2" type="ORF">SAMN06265371_106101</name>
</gene>